<dbReference type="AlphaFoldDB" id="A0A2V4MTV8"/>
<dbReference type="NCBIfam" id="TIGR00251">
    <property type="entry name" value="DUF167 family protein"/>
    <property type="match status" value="1"/>
</dbReference>
<organism evidence="3 4">
    <name type="scientific">Litorivita pollutaquae</name>
    <dbReference type="NCBI Taxonomy" id="2200892"/>
    <lineage>
        <taxon>Bacteria</taxon>
        <taxon>Pseudomonadati</taxon>
        <taxon>Pseudomonadota</taxon>
        <taxon>Alphaproteobacteria</taxon>
        <taxon>Rhodobacterales</taxon>
        <taxon>Paracoccaceae</taxon>
        <taxon>Litorivita</taxon>
    </lineage>
</organism>
<protein>
    <recommendedName>
        <fullName evidence="2">UPF0235 protein DI396_02440</fullName>
    </recommendedName>
</protein>
<dbReference type="EMBL" id="QFVT01000002">
    <property type="protein sequence ID" value="PYC48949.1"/>
    <property type="molecule type" value="Genomic_DNA"/>
</dbReference>
<sequence>MSKTPLLADLATTGAQIAVRVTPKAARNRITVEEGAIRIYVTTVPEGGKANAAVQKLLAKSLGVAKSRLRLKRGETSRDKVFEIT</sequence>
<gene>
    <name evidence="3" type="ORF">DI396_02440</name>
</gene>
<proteinExistence type="inferred from homology"/>
<dbReference type="SUPFAM" id="SSF69786">
    <property type="entry name" value="YggU-like"/>
    <property type="match status" value="1"/>
</dbReference>
<dbReference type="RefSeq" id="WP_110794527.1">
    <property type="nucleotide sequence ID" value="NZ_KZ826481.1"/>
</dbReference>
<dbReference type="Pfam" id="PF02594">
    <property type="entry name" value="DUF167"/>
    <property type="match status" value="1"/>
</dbReference>
<dbReference type="HAMAP" id="MF_00634">
    <property type="entry name" value="UPF0235"/>
    <property type="match status" value="1"/>
</dbReference>
<dbReference type="SMART" id="SM01152">
    <property type="entry name" value="DUF167"/>
    <property type="match status" value="1"/>
</dbReference>
<accession>A0A2V4MTV8</accession>
<dbReference type="Gene3D" id="3.30.1200.10">
    <property type="entry name" value="YggU-like"/>
    <property type="match status" value="1"/>
</dbReference>
<dbReference type="PANTHER" id="PTHR13420">
    <property type="entry name" value="UPF0235 PROTEIN C15ORF40"/>
    <property type="match status" value="1"/>
</dbReference>
<evidence type="ECO:0000256" key="1">
    <source>
        <dbReference type="ARBA" id="ARBA00010364"/>
    </source>
</evidence>
<dbReference type="Proteomes" id="UP000248012">
    <property type="component" value="Unassembled WGS sequence"/>
</dbReference>
<evidence type="ECO:0000313" key="3">
    <source>
        <dbReference type="EMBL" id="PYC48949.1"/>
    </source>
</evidence>
<reference evidence="3 4" key="1">
    <citation type="submission" date="2018-05" db="EMBL/GenBank/DDBJ databases">
        <title>Oceanovita maritima gen. nov., sp. nov., a marine bacterium in the family Rhodobacteraceae isolated from surface seawater of Lundu port Xiamen, China.</title>
        <authorList>
            <person name="Hetharua B.H."/>
            <person name="Min D."/>
            <person name="Liao H."/>
            <person name="Tian Y."/>
        </authorList>
    </citation>
    <scope>NUCLEOTIDE SEQUENCE [LARGE SCALE GENOMIC DNA]</scope>
    <source>
        <strain evidence="3 4">FSX-11</strain>
    </source>
</reference>
<dbReference type="InterPro" id="IPR003746">
    <property type="entry name" value="DUF167"/>
</dbReference>
<dbReference type="PANTHER" id="PTHR13420:SF7">
    <property type="entry name" value="UPF0235 PROTEIN C15ORF40"/>
    <property type="match status" value="1"/>
</dbReference>
<dbReference type="GO" id="GO:0005737">
    <property type="term" value="C:cytoplasm"/>
    <property type="evidence" value="ECO:0007669"/>
    <property type="project" value="TreeGrafter"/>
</dbReference>
<dbReference type="OrthoDB" id="3176309at2"/>
<keyword evidence="4" id="KW-1185">Reference proteome</keyword>
<dbReference type="InterPro" id="IPR036591">
    <property type="entry name" value="YggU-like_sf"/>
</dbReference>
<evidence type="ECO:0000313" key="4">
    <source>
        <dbReference type="Proteomes" id="UP000248012"/>
    </source>
</evidence>
<comment type="similarity">
    <text evidence="1 2">Belongs to the UPF0235 family.</text>
</comment>
<comment type="caution">
    <text evidence="3">The sequence shown here is derived from an EMBL/GenBank/DDBJ whole genome shotgun (WGS) entry which is preliminary data.</text>
</comment>
<evidence type="ECO:0000256" key="2">
    <source>
        <dbReference type="HAMAP-Rule" id="MF_00634"/>
    </source>
</evidence>
<name>A0A2V4MTV8_9RHOB</name>